<dbReference type="AlphaFoldDB" id="A0A9Q3CQE7"/>
<dbReference type="InterPro" id="IPR054722">
    <property type="entry name" value="PolX-like_BBD"/>
</dbReference>
<sequence length="258" mass="29462">MLEISGIGINLPPDIMAYSILGKISRDCTTYNHIIDSMVISMDASINPQKVLDKLSDLLRHEHKKKDFKKQIKTEYNTNSEDFLFKIQYVSKNRKHNPKNTTHTTEKCWALHPELRPPPQNKPRKGGEEAESHQTGMEALLTDASIIKDIGNILVIDCGTTHHMFNDESIFTKFMPENQIIRTRNPTSHLVLKGQGTMKIIINNKEFTLENCLYVPNISKNLVCLLDLCTTPITITRQEDKFILTKENKTLMTGDLIN</sequence>
<dbReference type="Pfam" id="PF22936">
    <property type="entry name" value="Pol_BBD"/>
    <property type="match status" value="1"/>
</dbReference>
<evidence type="ECO:0000259" key="2">
    <source>
        <dbReference type="Pfam" id="PF22936"/>
    </source>
</evidence>
<protein>
    <recommendedName>
        <fullName evidence="2">Retrovirus-related Pol polyprotein from transposon TNT 1-94-like beta-barrel domain-containing protein</fullName>
    </recommendedName>
</protein>
<evidence type="ECO:0000313" key="3">
    <source>
        <dbReference type="EMBL" id="MBW0489464.1"/>
    </source>
</evidence>
<dbReference type="Proteomes" id="UP000765509">
    <property type="component" value="Unassembled WGS sequence"/>
</dbReference>
<keyword evidence="4" id="KW-1185">Reference proteome</keyword>
<gene>
    <name evidence="3" type="ORF">O181_029179</name>
</gene>
<evidence type="ECO:0000256" key="1">
    <source>
        <dbReference type="SAM" id="MobiDB-lite"/>
    </source>
</evidence>
<dbReference type="OrthoDB" id="2135676at2759"/>
<proteinExistence type="predicted"/>
<comment type="caution">
    <text evidence="3">The sequence shown here is derived from an EMBL/GenBank/DDBJ whole genome shotgun (WGS) entry which is preliminary data.</text>
</comment>
<feature type="domain" description="Retrovirus-related Pol polyprotein from transposon TNT 1-94-like beta-barrel" evidence="2">
    <location>
        <begin position="155"/>
        <end position="228"/>
    </location>
</feature>
<evidence type="ECO:0000313" key="4">
    <source>
        <dbReference type="Proteomes" id="UP000765509"/>
    </source>
</evidence>
<dbReference type="EMBL" id="AVOT02010089">
    <property type="protein sequence ID" value="MBW0489464.1"/>
    <property type="molecule type" value="Genomic_DNA"/>
</dbReference>
<name>A0A9Q3CQE7_9BASI</name>
<organism evidence="3 4">
    <name type="scientific">Austropuccinia psidii MF-1</name>
    <dbReference type="NCBI Taxonomy" id="1389203"/>
    <lineage>
        <taxon>Eukaryota</taxon>
        <taxon>Fungi</taxon>
        <taxon>Dikarya</taxon>
        <taxon>Basidiomycota</taxon>
        <taxon>Pucciniomycotina</taxon>
        <taxon>Pucciniomycetes</taxon>
        <taxon>Pucciniales</taxon>
        <taxon>Sphaerophragmiaceae</taxon>
        <taxon>Austropuccinia</taxon>
    </lineage>
</organism>
<feature type="region of interest" description="Disordered" evidence="1">
    <location>
        <begin position="112"/>
        <end position="134"/>
    </location>
</feature>
<reference evidence="3" key="1">
    <citation type="submission" date="2021-03" db="EMBL/GenBank/DDBJ databases">
        <title>Draft genome sequence of rust myrtle Austropuccinia psidii MF-1, a brazilian biotype.</title>
        <authorList>
            <person name="Quecine M.C."/>
            <person name="Pachon D.M.R."/>
            <person name="Bonatelli M.L."/>
            <person name="Correr F.H."/>
            <person name="Franceschini L.M."/>
            <person name="Leite T.F."/>
            <person name="Margarido G.R.A."/>
            <person name="Almeida C.A."/>
            <person name="Ferrarezi J.A."/>
            <person name="Labate C.A."/>
        </authorList>
    </citation>
    <scope>NUCLEOTIDE SEQUENCE</scope>
    <source>
        <strain evidence="3">MF-1</strain>
    </source>
</reference>
<accession>A0A9Q3CQE7</accession>